<gene>
    <name evidence="1" type="ORF">Asera_04460</name>
</gene>
<evidence type="ECO:0000313" key="2">
    <source>
        <dbReference type="Proteomes" id="UP000680750"/>
    </source>
</evidence>
<dbReference type="AlphaFoldDB" id="A0A810KW79"/>
<reference evidence="1" key="1">
    <citation type="submission" date="2020-08" db="EMBL/GenBank/DDBJ databases">
        <title>Whole genome shotgun sequence of Actinocatenispora sera NBRC 101916.</title>
        <authorList>
            <person name="Komaki H."/>
            <person name="Tamura T."/>
        </authorList>
    </citation>
    <scope>NUCLEOTIDE SEQUENCE</scope>
    <source>
        <strain evidence="1">NBRC 101916</strain>
    </source>
</reference>
<dbReference type="KEGG" id="aser:Asera_04460"/>
<keyword evidence="2" id="KW-1185">Reference proteome</keyword>
<protein>
    <submittedName>
        <fullName evidence="1">Uncharacterized protein</fullName>
    </submittedName>
</protein>
<evidence type="ECO:0000313" key="1">
    <source>
        <dbReference type="EMBL" id="BCJ26338.1"/>
    </source>
</evidence>
<dbReference type="EMBL" id="AP023354">
    <property type="protein sequence ID" value="BCJ26338.1"/>
    <property type="molecule type" value="Genomic_DNA"/>
</dbReference>
<sequence length="60" mass="7107">MPSQPAALACPLCRNQDFQREEGRLDSKWGVTSHKMVLMICTRCRYILHFYDKHSIFDFD</sequence>
<name>A0A810KW79_9ACTN</name>
<accession>A0A810KW79</accession>
<proteinExistence type="predicted"/>
<organism evidence="1 2">
    <name type="scientific">Actinocatenispora sera</name>
    <dbReference type="NCBI Taxonomy" id="390989"/>
    <lineage>
        <taxon>Bacteria</taxon>
        <taxon>Bacillati</taxon>
        <taxon>Actinomycetota</taxon>
        <taxon>Actinomycetes</taxon>
        <taxon>Micromonosporales</taxon>
        <taxon>Micromonosporaceae</taxon>
        <taxon>Actinocatenispora</taxon>
    </lineage>
</organism>
<dbReference type="Proteomes" id="UP000680750">
    <property type="component" value="Chromosome"/>
</dbReference>